<keyword evidence="5" id="KW-0249">Electron transport</keyword>
<dbReference type="Gene3D" id="3.40.50.1220">
    <property type="entry name" value="TPP-binding domain"/>
    <property type="match status" value="1"/>
</dbReference>
<evidence type="ECO:0000256" key="6">
    <source>
        <dbReference type="PIRSR" id="PIRSR000089-1"/>
    </source>
</evidence>
<dbReference type="GO" id="GO:0009055">
    <property type="term" value="F:electron transfer activity"/>
    <property type="evidence" value="ECO:0007669"/>
    <property type="project" value="InterPro"/>
</dbReference>
<dbReference type="GO" id="GO:0033539">
    <property type="term" value="P:fatty acid beta-oxidation using acyl-CoA dehydrogenase"/>
    <property type="evidence" value="ECO:0007669"/>
    <property type="project" value="TreeGrafter"/>
</dbReference>
<evidence type="ECO:0000259" key="7">
    <source>
        <dbReference type="SMART" id="SM00893"/>
    </source>
</evidence>
<evidence type="ECO:0000256" key="4">
    <source>
        <dbReference type="ARBA" id="ARBA00022827"/>
    </source>
</evidence>
<dbReference type="InterPro" id="IPR014731">
    <property type="entry name" value="ETF_asu_C"/>
</dbReference>
<dbReference type="PANTHER" id="PTHR43153">
    <property type="entry name" value="ELECTRON TRANSFER FLAVOPROTEIN ALPHA"/>
    <property type="match status" value="1"/>
</dbReference>
<dbReference type="InterPro" id="IPR014730">
    <property type="entry name" value="ETF_a/b_N"/>
</dbReference>
<comment type="cofactor">
    <cofactor evidence="6">
        <name>FAD</name>
        <dbReference type="ChEBI" id="CHEBI:57692"/>
    </cofactor>
    <text evidence="6">Binds 1 FAD per dimer.</text>
</comment>
<accession>A0A956LWB7</accession>
<keyword evidence="2" id="KW-0813">Transport</keyword>
<dbReference type="SUPFAM" id="SSF52467">
    <property type="entry name" value="DHS-like NAD/FAD-binding domain"/>
    <property type="match status" value="1"/>
</dbReference>
<evidence type="ECO:0000256" key="1">
    <source>
        <dbReference type="ARBA" id="ARBA00005817"/>
    </source>
</evidence>
<evidence type="ECO:0000313" key="9">
    <source>
        <dbReference type="Proteomes" id="UP000697710"/>
    </source>
</evidence>
<dbReference type="Pfam" id="PF00766">
    <property type="entry name" value="ETF_alpha"/>
    <property type="match status" value="1"/>
</dbReference>
<dbReference type="FunFam" id="3.40.50.1220:FF:000001">
    <property type="entry name" value="Electron transfer flavoprotein, alpha subunit"/>
    <property type="match status" value="1"/>
</dbReference>
<feature type="binding site" evidence="6">
    <location>
        <begin position="235"/>
        <end position="236"/>
    </location>
    <ligand>
        <name>FAD</name>
        <dbReference type="ChEBI" id="CHEBI:57692"/>
    </ligand>
</feature>
<feature type="binding site" evidence="6">
    <location>
        <position position="210"/>
    </location>
    <ligand>
        <name>FAD</name>
        <dbReference type="ChEBI" id="CHEBI:57692"/>
    </ligand>
</feature>
<dbReference type="InterPro" id="IPR033947">
    <property type="entry name" value="ETF_alpha_N"/>
</dbReference>
<keyword evidence="4 6" id="KW-0274">FAD</keyword>
<feature type="domain" description="Electron transfer flavoprotein alpha/beta-subunit N-terminal" evidence="7">
    <location>
        <begin position="5"/>
        <end position="192"/>
    </location>
</feature>
<protein>
    <submittedName>
        <fullName evidence="8">Electron transfer flavoprotein subunit alpha/FixB family protein</fullName>
    </submittedName>
</protein>
<reference evidence="8" key="1">
    <citation type="submission" date="2020-04" db="EMBL/GenBank/DDBJ databases">
        <authorList>
            <person name="Zhang T."/>
        </authorList>
    </citation>
    <scope>NUCLEOTIDE SEQUENCE</scope>
    <source>
        <strain evidence="8">HKST-UBA01</strain>
    </source>
</reference>
<evidence type="ECO:0000256" key="3">
    <source>
        <dbReference type="ARBA" id="ARBA00022630"/>
    </source>
</evidence>
<comment type="caution">
    <text evidence="8">The sequence shown here is derived from an EMBL/GenBank/DDBJ whole genome shotgun (WGS) entry which is preliminary data.</text>
</comment>
<dbReference type="Pfam" id="PF01012">
    <property type="entry name" value="ETF"/>
    <property type="match status" value="1"/>
</dbReference>
<dbReference type="InterPro" id="IPR018206">
    <property type="entry name" value="ETF_asu_C_CS"/>
</dbReference>
<dbReference type="AlphaFoldDB" id="A0A956LWB7"/>
<feature type="binding site" evidence="6">
    <location>
        <position position="287"/>
    </location>
    <ligand>
        <name>FAD</name>
        <dbReference type="ChEBI" id="CHEBI:57692"/>
    </ligand>
</feature>
<evidence type="ECO:0000313" key="8">
    <source>
        <dbReference type="EMBL" id="MCA9726511.1"/>
    </source>
</evidence>
<keyword evidence="3" id="KW-0285">Flavoprotein</keyword>
<proteinExistence type="inferred from homology"/>
<sequence length="324" mass="33281">MSRTILIFAEQRAATLKRSVFELIGLAQDLAAGGRVEVALLGQGTGALAEELARYGVQVHHCEDASLAQPHSDAYVAQLHALASELSPGAVLFTASAMGRDLAPRLAARLDAAFLAECLSLAGAGDGFEARKSMYGGKVFATLKTKGNASLVATIKPGAHAAASPAAGGAVRAVAVQPPAKVRAKVVAVHREETDTVDLQEADIVVSGGRGLKGPEHFHLVEELAKALGGAVGASRAIVDAGWVPHHYQVGQTGVTVSPKLYVAIGISGAIQHLAGMRSSGCIVAINKDAEAPIFKSADLGLVGDAFEILPLLTEGVRKAREGA</sequence>
<gene>
    <name evidence="8" type="ORF">KC729_02445</name>
</gene>
<dbReference type="EMBL" id="JAGQHR010000038">
    <property type="protein sequence ID" value="MCA9726511.1"/>
    <property type="molecule type" value="Genomic_DNA"/>
</dbReference>
<dbReference type="PIRSF" id="PIRSF000089">
    <property type="entry name" value="Electra_flavoP_a"/>
    <property type="match status" value="1"/>
</dbReference>
<evidence type="ECO:0000256" key="2">
    <source>
        <dbReference type="ARBA" id="ARBA00022448"/>
    </source>
</evidence>
<dbReference type="CDD" id="cd01715">
    <property type="entry name" value="ETF_alpha"/>
    <property type="match status" value="1"/>
</dbReference>
<dbReference type="Proteomes" id="UP000697710">
    <property type="component" value="Unassembled WGS sequence"/>
</dbReference>
<dbReference type="PROSITE" id="PS00696">
    <property type="entry name" value="ETF_ALPHA"/>
    <property type="match status" value="1"/>
</dbReference>
<feature type="binding site" evidence="6">
    <location>
        <begin position="266"/>
        <end position="273"/>
    </location>
    <ligand>
        <name>FAD</name>
        <dbReference type="ChEBI" id="CHEBI:57692"/>
    </ligand>
</feature>
<dbReference type="InterPro" id="IPR014729">
    <property type="entry name" value="Rossmann-like_a/b/a_fold"/>
</dbReference>
<dbReference type="SMART" id="SM00893">
    <property type="entry name" value="ETF"/>
    <property type="match status" value="1"/>
</dbReference>
<dbReference type="GO" id="GO:0050660">
    <property type="term" value="F:flavin adenine dinucleotide binding"/>
    <property type="evidence" value="ECO:0007669"/>
    <property type="project" value="InterPro"/>
</dbReference>
<dbReference type="Gene3D" id="3.40.50.620">
    <property type="entry name" value="HUPs"/>
    <property type="match status" value="1"/>
</dbReference>
<dbReference type="PANTHER" id="PTHR43153:SF1">
    <property type="entry name" value="ELECTRON TRANSFER FLAVOPROTEIN SUBUNIT ALPHA, MITOCHONDRIAL"/>
    <property type="match status" value="1"/>
</dbReference>
<dbReference type="InterPro" id="IPR001308">
    <property type="entry name" value="ETF_a/FixB"/>
</dbReference>
<dbReference type="InterPro" id="IPR029035">
    <property type="entry name" value="DHS-like_NAD/FAD-binding_dom"/>
</dbReference>
<evidence type="ECO:0000256" key="5">
    <source>
        <dbReference type="ARBA" id="ARBA00022982"/>
    </source>
</evidence>
<reference evidence="8" key="2">
    <citation type="journal article" date="2021" name="Microbiome">
        <title>Successional dynamics and alternative stable states in a saline activated sludge microbial community over 9 years.</title>
        <authorList>
            <person name="Wang Y."/>
            <person name="Ye J."/>
            <person name="Ju F."/>
            <person name="Liu L."/>
            <person name="Boyd J.A."/>
            <person name="Deng Y."/>
            <person name="Parks D.H."/>
            <person name="Jiang X."/>
            <person name="Yin X."/>
            <person name="Woodcroft B.J."/>
            <person name="Tyson G.W."/>
            <person name="Hugenholtz P."/>
            <person name="Polz M.F."/>
            <person name="Zhang T."/>
        </authorList>
    </citation>
    <scope>NUCLEOTIDE SEQUENCE</scope>
    <source>
        <strain evidence="8">HKST-UBA01</strain>
    </source>
</reference>
<comment type="similarity">
    <text evidence="1">Belongs to the ETF alpha-subunit/FixB family.</text>
</comment>
<organism evidence="8 9">
    <name type="scientific">Eiseniibacteriota bacterium</name>
    <dbReference type="NCBI Taxonomy" id="2212470"/>
    <lineage>
        <taxon>Bacteria</taxon>
        <taxon>Candidatus Eiseniibacteriota</taxon>
    </lineage>
</organism>
<name>A0A956LWB7_UNCEI</name>
<dbReference type="SUPFAM" id="SSF52402">
    <property type="entry name" value="Adenine nucleotide alpha hydrolases-like"/>
    <property type="match status" value="1"/>
</dbReference>
<feature type="binding site" evidence="6">
    <location>
        <begin position="249"/>
        <end position="253"/>
    </location>
    <ligand>
        <name>FAD</name>
        <dbReference type="ChEBI" id="CHEBI:57692"/>
    </ligand>
</feature>